<protein>
    <submittedName>
        <fullName evidence="1">Uncharacterized protein</fullName>
    </submittedName>
</protein>
<proteinExistence type="predicted"/>
<dbReference type="AlphaFoldDB" id="A0A6M3JF31"/>
<dbReference type="EMBL" id="MT141622">
    <property type="protein sequence ID" value="QJA68493.1"/>
    <property type="molecule type" value="Genomic_DNA"/>
</dbReference>
<sequence length="257" mass="27622">MTRCANRECPVPAGQRLTQPCLLNTGGMPDVIGSPCASFVEPCKPSLRCVDCGDGPICEPAEPVADAIHGFEMAAICYGKIDECAAIVNGHQCSQPEDAPVHNLALKDELEWNTREDAARAKPAQPPVEDLATAGNAVEMDDDGVVVRDSHGNTNSMRRVTLAQPPVECEHPVARSWDINDGKDFPFRADNVQCDDCVTPMVVRPASQWEAITELVAEWESNVPEGNDKGVLGGMYAGCARQLRKAIGLERVTKGEG</sequence>
<organism evidence="1">
    <name type="scientific">viral metagenome</name>
    <dbReference type="NCBI Taxonomy" id="1070528"/>
    <lineage>
        <taxon>unclassified sequences</taxon>
        <taxon>metagenomes</taxon>
        <taxon>organismal metagenomes</taxon>
    </lineage>
</organism>
<reference evidence="1" key="1">
    <citation type="submission" date="2020-03" db="EMBL/GenBank/DDBJ databases">
        <title>The deep terrestrial virosphere.</title>
        <authorList>
            <person name="Holmfeldt K."/>
            <person name="Nilsson E."/>
            <person name="Simone D."/>
            <person name="Lopez-Fernandez M."/>
            <person name="Wu X."/>
            <person name="de Brujin I."/>
            <person name="Lundin D."/>
            <person name="Andersson A."/>
            <person name="Bertilsson S."/>
            <person name="Dopson M."/>
        </authorList>
    </citation>
    <scope>NUCLEOTIDE SEQUENCE</scope>
    <source>
        <strain evidence="1">MM415A06377</strain>
    </source>
</reference>
<name>A0A6M3JF31_9ZZZZ</name>
<evidence type="ECO:0000313" key="1">
    <source>
        <dbReference type="EMBL" id="QJA68493.1"/>
    </source>
</evidence>
<gene>
    <name evidence="1" type="ORF">MM415A06377_0006</name>
</gene>
<accession>A0A6M3JF31</accession>